<evidence type="ECO:0000313" key="3">
    <source>
        <dbReference type="Proteomes" id="UP000249873"/>
    </source>
</evidence>
<dbReference type="NCBIfam" id="TIGR04183">
    <property type="entry name" value="Por_Secre_tail"/>
    <property type="match status" value="1"/>
</dbReference>
<protein>
    <recommendedName>
        <fullName evidence="1">Secretion system C-terminal sorting domain-containing protein</fullName>
    </recommendedName>
</protein>
<name>A0A2Z4GE32_9BACT</name>
<gene>
    <name evidence="2" type="ORF">DJ013_15805</name>
</gene>
<dbReference type="Pfam" id="PF18962">
    <property type="entry name" value="Por_Secre_tail"/>
    <property type="match status" value="1"/>
</dbReference>
<keyword evidence="3" id="KW-1185">Reference proteome</keyword>
<dbReference type="RefSeq" id="WP_111372920.1">
    <property type="nucleotide sequence ID" value="NZ_CP029480.1"/>
</dbReference>
<organism evidence="2 3">
    <name type="scientific">Arcticibacterium luteifluviistationis</name>
    <dbReference type="NCBI Taxonomy" id="1784714"/>
    <lineage>
        <taxon>Bacteria</taxon>
        <taxon>Pseudomonadati</taxon>
        <taxon>Bacteroidota</taxon>
        <taxon>Cytophagia</taxon>
        <taxon>Cytophagales</taxon>
        <taxon>Leadbetterellaceae</taxon>
        <taxon>Arcticibacterium</taxon>
    </lineage>
</organism>
<dbReference type="OrthoDB" id="9805017at2"/>
<reference evidence="2 3" key="1">
    <citation type="submission" date="2018-05" db="EMBL/GenBank/DDBJ databases">
        <title>Complete genome sequence of Arcticibacterium luteifluviistationis SM1504T, a cytophagaceae bacterium isolated from Arctic surface seawater.</title>
        <authorList>
            <person name="Li Y."/>
            <person name="Qin Q.-L."/>
        </authorList>
    </citation>
    <scope>NUCLEOTIDE SEQUENCE [LARGE SCALE GENOMIC DNA]</scope>
    <source>
        <strain evidence="2 3">SM1504</strain>
    </source>
</reference>
<proteinExistence type="predicted"/>
<dbReference type="Proteomes" id="UP000249873">
    <property type="component" value="Chromosome"/>
</dbReference>
<feature type="domain" description="Secretion system C-terminal sorting" evidence="1">
    <location>
        <begin position="1649"/>
        <end position="1719"/>
    </location>
</feature>
<evidence type="ECO:0000259" key="1">
    <source>
        <dbReference type="Pfam" id="PF18962"/>
    </source>
</evidence>
<evidence type="ECO:0000313" key="2">
    <source>
        <dbReference type="EMBL" id="AWV99552.1"/>
    </source>
</evidence>
<dbReference type="KEGG" id="als:DJ013_15805"/>
<sequence>MKGFCYLVIAFIYSSQLYATEFLDRPNADRVCIFGLEESVLDCSAVLKLEAITPNFSKTFEESGFFALCKGSSAVLKLEIDIPNYDSINWYKADDIISSNVDSIVVTGEGSFYVKIFNGNCEYISPLIEIEERETLNVSSFLSNSQDEITICDIGGYARISGVQSGLGGSQAEFSWFRNEEEIIGANALRYTAKEEGAYQLKIEVDGCLGLSSKKFVEKGVKPSYRFDFATLEEKKQITVCDFEEGSNIPIVKEGEGGLFVKKDGVSLYGDFILTDSPGIYTLDFYQGSCRVLDTLRVLQSDSYDLSSHKVVHSLCEGVYPSLSSSHSYILNNGDFYWTRNDERVSSSYSPFHTPKEAGVYQLHFKSRKNSCIGKSDRIVLNEDDFGYPIRISKENDVEICSQQGFLMSHENRQSFSGAYQWMKDGETIENGTNYSYVAEESGSYQLILSEGGCSRGSNVVNIKVLDNPKIQLTHSCDSLSNSKLISLEADVELKGEVKWFVNSREFVNMSSSANSFHVDVPGTYVVEHTVGKCTYKTNALPIGASIADELEYCKGDSVLLDSKTERLYGAVDLFNFSKQLINNDVIEALVGSHFVRQQEEGCFFESPISLKIKDDISFSLSDTTVGYEGYDFTFKPTYGVLTDSTETPNYFAVISKDGEDTANGLLIDNLTSDSEGEYVIRASGQYGCTVEKKTYLKVEDSSLLDTVYYEGMSMLDFCYGKPVRLKVIKKGPGFSSNLLVRGLIFTGKDAFSFQGDTILAETFGDVLDFGHLPKSFYGKKIYVKIESANFKNVFHVSGTFELAESIVGSVGKVVFCDSMHLSSANYRGSEIQWYFNGKPFEEKGLYEITAKESGEYRVAEFGVNSGSNRCPLSAAEIDVEIGKINKPTVFEPPSSHCFGEKPTLYADYYEDAEYSWKRDGEIIEGANSGYLSRAEPGKYIVSVKTGSCEGISDEVVIADIATKETAFGLGLSIPISEDLGEPYPLCKNQEFILKHDVGSRLSGRRTMWFKDGELQEEFKSNEISITEDGEYFAIVEYGNCQYITKKSSYYFTDTVRQNLSIIQNLYNVEACRTNVSLYIDSKNGILDVDVSKPADWFFNNKPLKRDVLSVLNTSVDEEGSYYAVGTTTSRFGQSCPFKTNNVSVSSKDSRKNISLNGIKTISVCSDSAFLDVSELSLEVPRATNYTWLINGQIIEANKSQIVVKEAGEYRVKVDVKGGCSIMSDIYKVYLKEIGTRISGLPENVGKDDSIKICRNELNFLRLDLSNELSKSGYDIKWFIDDNFISNDEVLWVTRPGAYKLSLSKEGCQTVSNDFNFFERNEVEWVTKEEQVLCLGQEAKLEFIDSRSLDYIWLKDSKVYAINQMPSLSVSESGAYSVVSKDLNCVGGSKERVVFVDTLSTFIEVAENNTLICPNESSLLIGKEELGMEYALEFNGTEPKNISKPNIEVKDQGIYRIVYKRNGCVSKSAPILIEHLLDVYVFAESDGFCEGEAVGLMAVNNPANSFQWYRNNVEMAGANTASLNVSKEGAYFVNIISNECNSISDTLSIKKREASKALISGLASISLGDSAEINIELSSSGPWQVTLSDGSALSIENSPYQHYVSPVQTTEYTITALTDECGVGTFEGTATVNLMILGTEINGIENLNIYPNPTNSYVLVDYSSEENPLPTLTSMDGKNVPFSYDFSNGKMRIDLSRVAGGTYLLSLELEGVRTVKKLIKR</sequence>
<dbReference type="InterPro" id="IPR026444">
    <property type="entry name" value="Secre_tail"/>
</dbReference>
<accession>A0A2Z4GE32</accession>
<dbReference type="EMBL" id="CP029480">
    <property type="protein sequence ID" value="AWV99552.1"/>
    <property type="molecule type" value="Genomic_DNA"/>
</dbReference>